<evidence type="ECO:0000313" key="2">
    <source>
        <dbReference type="EMBL" id="KGQ19255.1"/>
    </source>
</evidence>
<keyword evidence="1" id="KW-1133">Transmembrane helix</keyword>
<keyword evidence="1" id="KW-0472">Membrane</keyword>
<evidence type="ECO:0008006" key="4">
    <source>
        <dbReference type="Google" id="ProtNLM"/>
    </source>
</evidence>
<protein>
    <recommendedName>
        <fullName evidence="4">Transmembrane protein</fullName>
    </recommendedName>
</protein>
<feature type="transmembrane region" description="Helical" evidence="1">
    <location>
        <begin position="49"/>
        <end position="68"/>
    </location>
</feature>
<dbReference type="AlphaFoldDB" id="A0A0A2WLV9"/>
<name>A0A0A2WLV9_9GAMM</name>
<keyword evidence="1" id="KW-0812">Transmembrane</keyword>
<feature type="transmembrane region" description="Helical" evidence="1">
    <location>
        <begin position="80"/>
        <end position="101"/>
    </location>
</feature>
<comment type="caution">
    <text evidence="2">The sequence shown here is derived from an EMBL/GenBank/DDBJ whole genome shotgun (WGS) entry which is preliminary data.</text>
</comment>
<dbReference type="Proteomes" id="UP000030518">
    <property type="component" value="Unassembled WGS sequence"/>
</dbReference>
<proteinExistence type="predicted"/>
<reference evidence="2 3" key="1">
    <citation type="submission" date="2014-09" db="EMBL/GenBank/DDBJ databases">
        <title>Genome sequences of Lysobacter dokdonensis DS-58.</title>
        <authorList>
            <person name="Kim J.F."/>
            <person name="Kwak M.-J."/>
        </authorList>
    </citation>
    <scope>NUCLEOTIDE SEQUENCE [LARGE SCALE GENOMIC DNA]</scope>
    <source>
        <strain evidence="2 3">DS-58</strain>
    </source>
</reference>
<gene>
    <name evidence="2" type="ORF">LF41_2901</name>
</gene>
<accession>A0A0A2WLV9</accession>
<dbReference type="PATRIC" id="fig|1300345.3.peg.1453"/>
<evidence type="ECO:0000313" key="3">
    <source>
        <dbReference type="Proteomes" id="UP000030518"/>
    </source>
</evidence>
<organism evidence="2 3">
    <name type="scientific">Lysobacter dokdonensis DS-58</name>
    <dbReference type="NCBI Taxonomy" id="1300345"/>
    <lineage>
        <taxon>Bacteria</taxon>
        <taxon>Pseudomonadati</taxon>
        <taxon>Pseudomonadota</taxon>
        <taxon>Gammaproteobacteria</taxon>
        <taxon>Lysobacterales</taxon>
        <taxon>Lysobacteraceae</taxon>
        <taxon>Noviluteimonas</taxon>
    </lineage>
</organism>
<dbReference type="RefSeq" id="WP_036168105.1">
    <property type="nucleotide sequence ID" value="NZ_JRKJ01000008.1"/>
</dbReference>
<feature type="transmembrane region" description="Helical" evidence="1">
    <location>
        <begin position="26"/>
        <end position="42"/>
    </location>
</feature>
<dbReference type="STRING" id="1300345.LF41_2901"/>
<sequence length="111" mass="11815">MTALSILAFVPGVAFAHGEDVLLYPAGTSLSLIAVLTLGIVCRIRGLGVMCSLAVAFAASLPPWFLPYDAIPAVMRNTGWGYFLIGFAPSVVAGGLVVFLFRRTSMRYFGK</sequence>
<keyword evidence="3" id="KW-1185">Reference proteome</keyword>
<dbReference type="EMBL" id="JRKJ01000008">
    <property type="protein sequence ID" value="KGQ19255.1"/>
    <property type="molecule type" value="Genomic_DNA"/>
</dbReference>
<evidence type="ECO:0000256" key="1">
    <source>
        <dbReference type="SAM" id="Phobius"/>
    </source>
</evidence>